<dbReference type="InterPro" id="IPR027417">
    <property type="entry name" value="P-loop_NTPase"/>
</dbReference>
<keyword evidence="6" id="KW-0378">Hydrolase</keyword>
<dbReference type="InterPro" id="IPR050168">
    <property type="entry name" value="AAA_ATPase_domain"/>
</dbReference>
<comment type="similarity">
    <text evidence="2">Belongs to the AAA ATPase family.</text>
</comment>
<dbReference type="SUPFAM" id="SSF50692">
    <property type="entry name" value="ADC-like"/>
    <property type="match status" value="1"/>
</dbReference>
<dbReference type="Pfam" id="PF17862">
    <property type="entry name" value="AAA_lid_3"/>
    <property type="match status" value="1"/>
</dbReference>
<keyword evidence="3" id="KW-0813">Transport</keyword>
<protein>
    <recommendedName>
        <fullName evidence="11">Peroxisomal ATPase PEX1</fullName>
    </recommendedName>
    <alternativeName>
        <fullName evidence="10">Peroxin-1</fullName>
    </alternativeName>
</protein>
<dbReference type="Gene3D" id="3.10.330.10">
    <property type="match status" value="1"/>
</dbReference>
<sequence>MEFLENFVSSQEAQRLNQLPVRLVPERSCWVALPPAYVARLLEAQSPIPLVLQLRPAQGRASAGVSVCYVAWAGAAASSHALDIPAALGRCLGLADGMTVSLRALPEVPLATDVSVEPANVDDWEQVELNADYMEEQLLNQVGVVSVGQPFPFWVRGQSVLTLRVATARPEPVVRLSLGAEVSVAPCPRVKPQAQAEMNGATVDAQPAASSAPATWLRIQDPDEGLRLELRLHGRVLEEAGAALPPEFDDVRTWQTTVARMPGTNASAAGFSDGSFVRLHAGPGSRGGSAITAVQVDDSISLAHMQDGTAMWLEFPSQRQPTTFFLELLWPPGAPRPSGALPMQPLQFLRLGVNVKLGKGVELPLVSTAHPSAATSLQNGGLQEAEGAAVGFGEKWAAEFVRPAMERLLPLLHDTSRRMLWAAKAPPPGGLLVCGPAGSGKTALIRKCAQALERHPLCRTHVVWVNCREVETSTLAKAKACLLPLLREAAECMPSLLVLDDLELLCPARADGPDAEAAAAGSAALVAWLRAALREYHARPNGRPPMPVVICGTCTSAAEVAAPLRAPGLLDHTLTLRAPAAEDRAALMSSGLQSKGVAFDAGIVQAFAGKLEGYDAADIRVLLDRALHAALRRSISSTAATHNGKLEVGQKDMEVALSGFSPASSWGVGRASAGDGPGPRGWQDVGGLEDVREALQETLELPTRYAKLIAKAPLRLRTGVLLYGPPGCGKTHTVAAAVAAAGMRFVSVKGPEVLNKYIGASEAAVRDLFRRASAAAPCVLFFDEFDAIAPQRGHDSTGVTDRVVNQLLTELDGVEGLKGVVVIGATSRPDMLDAALLRPGRLDRLLYCGFPTARERTQILRALSSRLPMEEGVDLAAIAAACDGFSGADLGALLSDAQLAAVHEVLAQPQEPSQVQQVPLVRGDHLRAALDKARRSVPPSERDRLEGIYSRFRSSRDPGLGNVLSSKGKGKRATLA</sequence>
<comment type="caution">
    <text evidence="15">The sequence shown here is derived from an EMBL/GenBank/DDBJ whole genome shotgun (WGS) entry which is preliminary data.</text>
</comment>
<dbReference type="InterPro" id="IPR029067">
    <property type="entry name" value="CDC48_domain_2-like_sf"/>
</dbReference>
<dbReference type="InterPro" id="IPR041569">
    <property type="entry name" value="AAA_lid_3"/>
</dbReference>
<evidence type="ECO:0000259" key="14">
    <source>
        <dbReference type="SMART" id="SM00382"/>
    </source>
</evidence>
<evidence type="ECO:0000256" key="10">
    <source>
        <dbReference type="ARBA" id="ARBA00032509"/>
    </source>
</evidence>
<keyword evidence="4" id="KW-0962">Peroxisome biogenesis</keyword>
<evidence type="ECO:0000256" key="11">
    <source>
        <dbReference type="ARBA" id="ARBA00034532"/>
    </source>
</evidence>
<comment type="catalytic activity">
    <reaction evidence="12">
        <text>ATP + H2O = ADP + phosphate + H(+)</text>
        <dbReference type="Rhea" id="RHEA:13065"/>
        <dbReference type="ChEBI" id="CHEBI:15377"/>
        <dbReference type="ChEBI" id="CHEBI:15378"/>
        <dbReference type="ChEBI" id="CHEBI:30616"/>
        <dbReference type="ChEBI" id="CHEBI:43474"/>
        <dbReference type="ChEBI" id="CHEBI:456216"/>
    </reaction>
    <physiologicalReaction direction="left-to-right" evidence="12">
        <dbReference type="Rhea" id="RHEA:13066"/>
    </physiologicalReaction>
</comment>
<feature type="region of interest" description="Disordered" evidence="13">
    <location>
        <begin position="956"/>
        <end position="976"/>
    </location>
</feature>
<keyword evidence="5" id="KW-0547">Nucleotide-binding</keyword>
<dbReference type="PANTHER" id="PTHR23077">
    <property type="entry name" value="AAA-FAMILY ATPASE"/>
    <property type="match status" value="1"/>
</dbReference>
<dbReference type="InterPro" id="IPR003593">
    <property type="entry name" value="AAA+_ATPase"/>
</dbReference>
<dbReference type="Gene3D" id="3.40.50.300">
    <property type="entry name" value="P-loop containing nucleotide triphosphate hydrolases"/>
    <property type="match status" value="2"/>
</dbReference>
<gene>
    <name evidence="15" type="ORF">WJX75_006024</name>
</gene>
<evidence type="ECO:0000256" key="2">
    <source>
        <dbReference type="ARBA" id="ARBA00006914"/>
    </source>
</evidence>
<feature type="domain" description="AAA+ ATPase" evidence="14">
    <location>
        <begin position="427"/>
        <end position="576"/>
    </location>
</feature>
<evidence type="ECO:0000256" key="3">
    <source>
        <dbReference type="ARBA" id="ARBA00022448"/>
    </source>
</evidence>
<organism evidence="15 16">
    <name type="scientific">Coccomyxa subellipsoidea</name>
    <dbReference type="NCBI Taxonomy" id="248742"/>
    <lineage>
        <taxon>Eukaryota</taxon>
        <taxon>Viridiplantae</taxon>
        <taxon>Chlorophyta</taxon>
        <taxon>core chlorophytes</taxon>
        <taxon>Trebouxiophyceae</taxon>
        <taxon>Trebouxiophyceae incertae sedis</taxon>
        <taxon>Coccomyxaceae</taxon>
        <taxon>Coccomyxa</taxon>
    </lineage>
</organism>
<keyword evidence="16" id="KW-1185">Reference proteome</keyword>
<evidence type="ECO:0000256" key="8">
    <source>
        <dbReference type="ARBA" id="ARBA00022927"/>
    </source>
</evidence>
<dbReference type="PROSITE" id="PS00674">
    <property type="entry name" value="AAA"/>
    <property type="match status" value="1"/>
</dbReference>
<dbReference type="EMBL" id="JALJOT010000009">
    <property type="protein sequence ID" value="KAK9907563.1"/>
    <property type="molecule type" value="Genomic_DNA"/>
</dbReference>
<evidence type="ECO:0000256" key="12">
    <source>
        <dbReference type="ARBA" id="ARBA00048778"/>
    </source>
</evidence>
<keyword evidence="8" id="KW-0653">Protein transport</keyword>
<evidence type="ECO:0000256" key="1">
    <source>
        <dbReference type="ARBA" id="ARBA00004370"/>
    </source>
</evidence>
<dbReference type="Gene3D" id="1.10.8.60">
    <property type="match status" value="2"/>
</dbReference>
<evidence type="ECO:0000256" key="6">
    <source>
        <dbReference type="ARBA" id="ARBA00022801"/>
    </source>
</evidence>
<dbReference type="SMART" id="SM00382">
    <property type="entry name" value="AAA"/>
    <property type="match status" value="2"/>
</dbReference>
<evidence type="ECO:0000256" key="13">
    <source>
        <dbReference type="SAM" id="MobiDB-lite"/>
    </source>
</evidence>
<evidence type="ECO:0000256" key="9">
    <source>
        <dbReference type="ARBA" id="ARBA00023136"/>
    </source>
</evidence>
<reference evidence="15 16" key="1">
    <citation type="journal article" date="2024" name="Nat. Commun.">
        <title>Phylogenomics reveals the evolutionary origins of lichenization in chlorophyte algae.</title>
        <authorList>
            <person name="Puginier C."/>
            <person name="Libourel C."/>
            <person name="Otte J."/>
            <person name="Skaloud P."/>
            <person name="Haon M."/>
            <person name="Grisel S."/>
            <person name="Petersen M."/>
            <person name="Berrin J.G."/>
            <person name="Delaux P.M."/>
            <person name="Dal Grande F."/>
            <person name="Keller J."/>
        </authorList>
    </citation>
    <scope>NUCLEOTIDE SEQUENCE [LARGE SCALE GENOMIC DNA]</scope>
    <source>
        <strain evidence="15 16">SAG 216-7</strain>
    </source>
</reference>
<dbReference type="InterPro" id="IPR009010">
    <property type="entry name" value="Asp_de-COase-like_dom_sf"/>
</dbReference>
<keyword evidence="7" id="KW-0067">ATP-binding</keyword>
<feature type="domain" description="AAA+ ATPase" evidence="14">
    <location>
        <begin position="716"/>
        <end position="852"/>
    </location>
</feature>
<accession>A0ABR2YLB3</accession>
<evidence type="ECO:0000313" key="16">
    <source>
        <dbReference type="Proteomes" id="UP001491310"/>
    </source>
</evidence>
<dbReference type="InterPro" id="IPR003959">
    <property type="entry name" value="ATPase_AAA_core"/>
</dbReference>
<evidence type="ECO:0000256" key="4">
    <source>
        <dbReference type="ARBA" id="ARBA00022593"/>
    </source>
</evidence>
<dbReference type="Pfam" id="PF00004">
    <property type="entry name" value="AAA"/>
    <property type="match status" value="2"/>
</dbReference>
<evidence type="ECO:0000256" key="5">
    <source>
        <dbReference type="ARBA" id="ARBA00022741"/>
    </source>
</evidence>
<dbReference type="SUPFAM" id="SSF54585">
    <property type="entry name" value="Cdc48 domain 2-like"/>
    <property type="match status" value="1"/>
</dbReference>
<keyword evidence="9" id="KW-0472">Membrane</keyword>
<dbReference type="PANTHER" id="PTHR23077:SF12">
    <property type="entry name" value="PEROXISOMAL ATPASE PEX1"/>
    <property type="match status" value="1"/>
</dbReference>
<name>A0ABR2YLB3_9CHLO</name>
<dbReference type="Pfam" id="PF09262">
    <property type="entry name" value="PEX-1N"/>
    <property type="match status" value="1"/>
</dbReference>
<dbReference type="InterPro" id="IPR003960">
    <property type="entry name" value="ATPase_AAA_CS"/>
</dbReference>
<comment type="subcellular location">
    <subcellularLocation>
        <location evidence="1">Membrane</location>
    </subcellularLocation>
</comment>
<proteinExistence type="inferred from homology"/>
<dbReference type="InterPro" id="IPR015342">
    <property type="entry name" value="PEX1-N_C-lobe"/>
</dbReference>
<dbReference type="SUPFAM" id="SSF52540">
    <property type="entry name" value="P-loop containing nucleoside triphosphate hydrolases"/>
    <property type="match status" value="2"/>
</dbReference>
<evidence type="ECO:0000313" key="15">
    <source>
        <dbReference type="EMBL" id="KAK9907563.1"/>
    </source>
</evidence>
<dbReference type="CDD" id="cd00009">
    <property type="entry name" value="AAA"/>
    <property type="match status" value="1"/>
</dbReference>
<dbReference type="Proteomes" id="UP001491310">
    <property type="component" value="Unassembled WGS sequence"/>
</dbReference>
<evidence type="ECO:0000256" key="7">
    <source>
        <dbReference type="ARBA" id="ARBA00022840"/>
    </source>
</evidence>